<feature type="domain" description="Vps53 N-terminal" evidence="2">
    <location>
        <begin position="36"/>
        <end position="405"/>
    </location>
</feature>
<evidence type="ECO:0000313" key="4">
    <source>
        <dbReference type="Proteomes" id="UP000591131"/>
    </source>
</evidence>
<dbReference type="InterPro" id="IPR007234">
    <property type="entry name" value="Vps53_N"/>
</dbReference>
<comment type="caution">
    <text evidence="3">The sequence shown here is derived from an EMBL/GenBank/DDBJ whole genome shotgun (WGS) entry which is preliminary data.</text>
</comment>
<feature type="region of interest" description="Disordered" evidence="1">
    <location>
        <begin position="742"/>
        <end position="778"/>
    </location>
</feature>
<dbReference type="PANTHER" id="PTHR12820">
    <property type="entry name" value="VACUOLAR SORTING PROTEIN 53"/>
    <property type="match status" value="1"/>
</dbReference>
<accession>A0A7J6M736</accession>
<dbReference type="Pfam" id="PF04100">
    <property type="entry name" value="Vps53_N"/>
    <property type="match status" value="1"/>
</dbReference>
<dbReference type="AlphaFoldDB" id="A0A7J6M736"/>
<dbReference type="GO" id="GO:0000938">
    <property type="term" value="C:GARP complex"/>
    <property type="evidence" value="ECO:0007669"/>
    <property type="project" value="InterPro"/>
</dbReference>
<reference evidence="3 4" key="1">
    <citation type="submission" date="2020-04" db="EMBL/GenBank/DDBJ databases">
        <title>Perkinsus chesapeaki whole genome sequence.</title>
        <authorList>
            <person name="Bogema D.R."/>
        </authorList>
    </citation>
    <scope>NUCLEOTIDE SEQUENCE [LARGE SCALE GENOMIC DNA]</scope>
    <source>
        <strain evidence="3">ATCC PRA-425</strain>
    </source>
</reference>
<evidence type="ECO:0000313" key="3">
    <source>
        <dbReference type="EMBL" id="KAF4667388.1"/>
    </source>
</evidence>
<dbReference type="Proteomes" id="UP000591131">
    <property type="component" value="Unassembled WGS sequence"/>
</dbReference>
<organism evidence="3 4">
    <name type="scientific">Perkinsus chesapeaki</name>
    <name type="common">Clam parasite</name>
    <name type="synonym">Perkinsus andrewsi</name>
    <dbReference type="NCBI Taxonomy" id="330153"/>
    <lineage>
        <taxon>Eukaryota</taxon>
        <taxon>Sar</taxon>
        <taxon>Alveolata</taxon>
        <taxon>Perkinsozoa</taxon>
        <taxon>Perkinsea</taxon>
        <taxon>Perkinsida</taxon>
        <taxon>Perkinsidae</taxon>
        <taxon>Perkinsus</taxon>
    </lineage>
</organism>
<protein>
    <submittedName>
        <fullName evidence="3">Vacuolar protein sorting-associated protein 53</fullName>
    </submittedName>
</protein>
<dbReference type="EMBL" id="JAAPAO010000212">
    <property type="protein sequence ID" value="KAF4667388.1"/>
    <property type="molecule type" value="Genomic_DNA"/>
</dbReference>
<name>A0A7J6M736_PERCH</name>
<feature type="compositionally biased region" description="Low complexity" evidence="1">
    <location>
        <begin position="752"/>
        <end position="767"/>
    </location>
</feature>
<feature type="region of interest" description="Disordered" evidence="1">
    <location>
        <begin position="800"/>
        <end position="841"/>
    </location>
</feature>
<dbReference type="GO" id="GO:0042147">
    <property type="term" value="P:retrograde transport, endosome to Golgi"/>
    <property type="evidence" value="ECO:0007669"/>
    <property type="project" value="InterPro"/>
</dbReference>
<dbReference type="PANTHER" id="PTHR12820:SF0">
    <property type="entry name" value="VACUOLAR PROTEIN SORTING-ASSOCIATED PROTEIN 53 HOMOLOG"/>
    <property type="match status" value="1"/>
</dbReference>
<keyword evidence="4" id="KW-1185">Reference proteome</keyword>
<evidence type="ECO:0000259" key="2">
    <source>
        <dbReference type="Pfam" id="PF04100"/>
    </source>
</evidence>
<dbReference type="OrthoDB" id="10261632at2759"/>
<dbReference type="InterPro" id="IPR039766">
    <property type="entry name" value="Vps53"/>
</dbReference>
<evidence type="ECO:0000256" key="1">
    <source>
        <dbReference type="SAM" id="MobiDB-lite"/>
    </source>
</evidence>
<dbReference type="GO" id="GO:0005829">
    <property type="term" value="C:cytosol"/>
    <property type="evidence" value="ECO:0007669"/>
    <property type="project" value="GOC"/>
</dbReference>
<proteinExistence type="predicted"/>
<feature type="compositionally biased region" description="Low complexity" evidence="1">
    <location>
        <begin position="803"/>
        <end position="828"/>
    </location>
</feature>
<sequence length="873" mass="95294">MNDYSIDDYADVDLPPELLKALSESNDQSDPLEQADFDVVEYINDMFPDEGSLKDADARLSAVEAEISELDKEIDCGIRRHAQRVVDGDAEKALERATDGMKELHSKIESIHARAAESESLVQSVSGDVAALDVAKRHITATVTALKRLVMLVSATEQLTAFASDKRYAQCHPLVLAVVELSEMFEPLRPQLPQVDELLNHKDRLLEDLKAECLEDIEGKLFTPGYDGDNKIDVKAACETAAAIGKEVKDDVISMYCMRLLKEYQKLFSFPDGQYSTLEDCERRFGWLSRTLRKYNSEHREYFPSEWRVDKQLCLHYCHLTRQHLVDILAAATAGPEQTEDPSLLFQLAVKNIEMENDLDKRYSRGEGDVSFKGIVSNCFEPYLSIWVNHEQSLLCAQVDEAAAKEDPEIMGSKRGSVPVPSEAPPAAVDGPQTEPVFVYKSVVELFTKMKKLFKSCKSVSTSNTMFLLCVKSFRVALDRYNDKVLSSRVRASASDEQIYAVAGSCIYITQTLPLLAGSISDTIDEPLKSQINFAKQMEEAADVEAQAIEQASTRAADQCIRRITQFVKDDQKPWTAADTADVNAVTSRAHRSLTGNLREAAQGLTEPQYSSVAEGAMAKIIEDYCTLLFTGIKEPVDSTDRVEILVTLTGGLQTLLLESPVEGASAATENTSQAMQAYSAVTCRRMQLPQAVLRALSVQQSGEDSMRVEIIQTLCANREDTPTKEAIDEALHIALSMQHGGGLSGRISRDGSSSMGSVGASSGPASTREDMGPMTAGQFGSVFTTAWGNIRNQVDAARAVHGQPSGQSGRQSSETQGPVGTSTTSSSGGAGGSVALGVVDDGESGDVAAKMQQMFKNLGEQWKTKFVANTNP</sequence>
<gene>
    <name evidence="3" type="primary">VPS53</name>
    <name evidence="3" type="ORF">FOL47_003597</name>
</gene>